<dbReference type="PANTHER" id="PTHR30461:SF23">
    <property type="entry name" value="DNA RECOMBINASE-RELATED"/>
    <property type="match status" value="1"/>
</dbReference>
<dbReference type="SMART" id="SM00857">
    <property type="entry name" value="Resolvase"/>
    <property type="match status" value="1"/>
</dbReference>
<dbReference type="CDD" id="cd00338">
    <property type="entry name" value="Ser_Recombinase"/>
    <property type="match status" value="1"/>
</dbReference>
<organism evidence="3 4">
    <name type="scientific">Flavobacterium cupreum</name>
    <dbReference type="NCBI Taxonomy" id="2133766"/>
    <lineage>
        <taxon>Bacteria</taxon>
        <taxon>Pseudomonadati</taxon>
        <taxon>Bacteroidota</taxon>
        <taxon>Flavobacteriia</taxon>
        <taxon>Flavobacteriales</taxon>
        <taxon>Flavobacteriaceae</taxon>
        <taxon>Flavobacterium</taxon>
    </lineage>
</organism>
<dbReference type="SUPFAM" id="SSF53041">
    <property type="entry name" value="Resolvase-like"/>
    <property type="match status" value="1"/>
</dbReference>
<feature type="domain" description="Resolvase/invertase-type recombinase catalytic" evidence="1">
    <location>
        <begin position="3"/>
        <end position="153"/>
    </location>
</feature>
<evidence type="ECO:0000259" key="1">
    <source>
        <dbReference type="PROSITE" id="PS51736"/>
    </source>
</evidence>
<dbReference type="AlphaFoldDB" id="A0A434A856"/>
<dbReference type="PROSITE" id="PS51736">
    <property type="entry name" value="RECOMBINASES_3"/>
    <property type="match status" value="1"/>
</dbReference>
<dbReference type="PANTHER" id="PTHR30461">
    <property type="entry name" value="DNA-INVERTASE FROM LAMBDOID PROPHAGE"/>
    <property type="match status" value="1"/>
</dbReference>
<evidence type="ECO:0000313" key="3">
    <source>
        <dbReference type="EMBL" id="RUT70526.1"/>
    </source>
</evidence>
<reference evidence="4" key="1">
    <citation type="journal article" date="2019" name="Syst. Appl. Microbiol.">
        <title>Flavobacterium circumlabens sp. nov. and Flavobacterium cupreum sp. nov., two psychrotrophic species isolated from Antarctic environmental samples.</title>
        <authorList>
            <person name="Kralova S."/>
            <person name="Busse H.-J."/>
            <person name="Svec P."/>
            <person name="Maslanova I."/>
            <person name="Stankova E."/>
            <person name="Bartak M."/>
            <person name="Sedlacek I."/>
        </authorList>
    </citation>
    <scope>NUCLEOTIDE SEQUENCE [LARGE SCALE GENOMIC DNA]</scope>
    <source>
        <strain evidence="4">CCM 8825</strain>
    </source>
</reference>
<evidence type="ECO:0000313" key="4">
    <source>
        <dbReference type="Proteomes" id="UP000288102"/>
    </source>
</evidence>
<evidence type="ECO:0000259" key="2">
    <source>
        <dbReference type="PROSITE" id="PS51737"/>
    </source>
</evidence>
<proteinExistence type="predicted"/>
<dbReference type="GO" id="GO:0000150">
    <property type="term" value="F:DNA strand exchange activity"/>
    <property type="evidence" value="ECO:0007669"/>
    <property type="project" value="InterPro"/>
</dbReference>
<dbReference type="OrthoDB" id="9815006at2"/>
<dbReference type="EMBL" id="QWDM01000006">
    <property type="protein sequence ID" value="RUT70526.1"/>
    <property type="molecule type" value="Genomic_DNA"/>
</dbReference>
<dbReference type="InterPro" id="IPR011109">
    <property type="entry name" value="DNA_bind_recombinase_dom"/>
</dbReference>
<dbReference type="Pfam" id="PF07508">
    <property type="entry name" value="Recombinase"/>
    <property type="match status" value="1"/>
</dbReference>
<dbReference type="InterPro" id="IPR006119">
    <property type="entry name" value="Resolv_N"/>
</dbReference>
<sequence>MKRAIRYLRFSQLGQSNGSIERQELYTDQYIQHHNIQLVDTFIDRGKSAKTFDRPDFIKLQIFIAKHYKSVDYLLVDQLDRFSRDAGEAMNMVKQFQKKYSIQIVSVTEGITFDYDTPGSFFRAGLQLLLAEEDNINRSIKVRGGLYTARAKEGRFLTREKPFGYRKVGEGKERHLEINEEEAKVVRIVYDMFLRDLPLYKIKEKAYELGFDRKGNMAVDRVLANPVYAGLVRVEAFKDLPGGLFPAIHEAIIDKSSWQMVQGKMKKEDKVKVVVDDDIPLRGVLKCHCGVPLTGAPSRGKSGKYFYYYKCKHSKHNNISAIKAHEQFLNACDLMSISETNIKGIRNSCYSTIELEMKVNKKKAVEKKHELDEVQQKLNTVEEKWFKDEINKDTYDRWYPVYSGQILNLEAAIERLSANQGKIFEVLDTNLDMLSDMRYVYTKSDTLQKREFVNMVFNKNLYYENGIYRTPTMMDMLSHNANKMEEKGYLIYQKKRDTFSSIPQSGR</sequence>
<dbReference type="InterPro" id="IPR036162">
    <property type="entry name" value="Resolvase-like_N_sf"/>
</dbReference>
<dbReference type="PROSITE" id="PS51737">
    <property type="entry name" value="RECOMBINASE_DNA_BIND"/>
    <property type="match status" value="1"/>
</dbReference>
<dbReference type="InterPro" id="IPR050639">
    <property type="entry name" value="SSR_resolvase"/>
</dbReference>
<dbReference type="Proteomes" id="UP000288102">
    <property type="component" value="Unassembled WGS sequence"/>
</dbReference>
<dbReference type="Gene3D" id="3.40.50.1390">
    <property type="entry name" value="Resolvase, N-terminal catalytic domain"/>
    <property type="match status" value="1"/>
</dbReference>
<dbReference type="InterPro" id="IPR038109">
    <property type="entry name" value="DNA_bind_recomb_sf"/>
</dbReference>
<dbReference type="Pfam" id="PF00239">
    <property type="entry name" value="Resolvase"/>
    <property type="match status" value="1"/>
</dbReference>
<gene>
    <name evidence="3" type="ORF">D0817_12005</name>
</gene>
<dbReference type="Gene3D" id="3.90.1750.20">
    <property type="entry name" value="Putative Large Serine Recombinase, Chain B, Domain 2"/>
    <property type="match status" value="1"/>
</dbReference>
<name>A0A434A856_9FLAO</name>
<accession>A0A434A856</accession>
<dbReference type="GO" id="GO:0003677">
    <property type="term" value="F:DNA binding"/>
    <property type="evidence" value="ECO:0007669"/>
    <property type="project" value="InterPro"/>
</dbReference>
<protein>
    <submittedName>
        <fullName evidence="3">Recombinase family protein</fullName>
    </submittedName>
</protein>
<comment type="caution">
    <text evidence="3">The sequence shown here is derived from an EMBL/GenBank/DDBJ whole genome shotgun (WGS) entry which is preliminary data.</text>
</comment>
<dbReference type="RefSeq" id="WP_127338582.1">
    <property type="nucleotide sequence ID" value="NZ_QWDM01000006.1"/>
</dbReference>
<feature type="domain" description="Recombinase" evidence="2">
    <location>
        <begin position="162"/>
        <end position="271"/>
    </location>
</feature>
<keyword evidence="4" id="KW-1185">Reference proteome</keyword>